<dbReference type="HOGENOM" id="CLU_1685384_0_0_6"/>
<proteinExistence type="predicted"/>
<sequence>MPMRFLDAVKQIFNPKHIYTLDYNAIDNDTEIYTFKEYGTHSYVKKSYRQILETNFIYLINPKDILYISKLEEKKAMFDDVYFIHEERRKGVYKLSNATDTLLLSGKEVIKNRELIDKIDNNDVAKIAYLTGVHAGRKISEMLSQKTPLKKKTDKSFKIIK</sequence>
<dbReference type="AlphaFoldDB" id="Q2NRA7"/>
<gene>
    <name evidence="1" type="ordered locus">SG2043</name>
</gene>
<keyword evidence="2" id="KW-1185">Reference proteome</keyword>
<organism evidence="1 2">
    <name type="scientific">Sodalis glossinidius (strain morsitans)</name>
    <dbReference type="NCBI Taxonomy" id="343509"/>
    <lineage>
        <taxon>Bacteria</taxon>
        <taxon>Pseudomonadati</taxon>
        <taxon>Pseudomonadota</taxon>
        <taxon>Gammaproteobacteria</taxon>
        <taxon>Enterobacterales</taxon>
        <taxon>Bruguierivoracaceae</taxon>
        <taxon>Sodalis</taxon>
    </lineage>
</organism>
<evidence type="ECO:0000313" key="1">
    <source>
        <dbReference type="EMBL" id="BAE75318.1"/>
    </source>
</evidence>
<dbReference type="EMBL" id="AP008232">
    <property type="protein sequence ID" value="BAE75318.1"/>
    <property type="molecule type" value="Genomic_DNA"/>
</dbReference>
<reference evidence="1 2" key="1">
    <citation type="journal article" date="2006" name="Genome Res.">
        <title>Massive genome erosion and functional adaptations provide insights into the symbiotic lifestyle of Sodalis glossinidius in the tsetse host.</title>
        <authorList>
            <person name="Toh H."/>
            <person name="Weiss B.L."/>
            <person name="Perkin S.A.H."/>
            <person name="Yamashita A."/>
            <person name="Oshima K."/>
            <person name="Hattori M."/>
            <person name="Aksoy S."/>
        </authorList>
    </citation>
    <scope>NUCLEOTIDE SEQUENCE [LARGE SCALE GENOMIC DNA]</scope>
    <source>
        <strain evidence="2">morsitans</strain>
    </source>
</reference>
<protein>
    <submittedName>
        <fullName evidence="1">Uncharacterized protein</fullName>
    </submittedName>
</protein>
<dbReference type="KEGG" id="sgl:SG2043"/>
<dbReference type="Proteomes" id="UP000001932">
    <property type="component" value="Chromosome"/>
</dbReference>
<accession>Q2NRA7</accession>
<name>Q2NRA7_SODGM</name>
<dbReference type="eggNOG" id="ENOG50331V6">
    <property type="taxonomic scope" value="Bacteria"/>
</dbReference>
<evidence type="ECO:0000313" key="2">
    <source>
        <dbReference type="Proteomes" id="UP000001932"/>
    </source>
</evidence>